<name>A0ABQ7MTK6_BRACM</name>
<accession>A0ABQ7MTK6</accession>
<sequence length="321" mass="36578">MEIEKIEWWKKRELMSTSDQDLASVVGYHVDARYAEMEKDKLRRVNQEACGVVETMWTQDAELTWDKLEEQVYTVEKRQEINLGSKLGFQERGDHYKRVMESSVFHKTLAIIIEEGAGHLSYWCDPEGEDVHDCSMQKTIMLKDGRYGHWKVRMKLLVRGINDAAWIAVKTGSRSSSADASGPDAVRMKKQTVCNQAGGEVVTFWSKECISRGGEEHGDGRPDADGAYLMGEKSISIVEDEDSSLLHKACRVVGYHVDARYAEMEKDKLRRVNQEACGVVETMWTQDAELTLGFQERGDHYKRVMESSVFHKTLAIIIEEG</sequence>
<reference evidence="1 2" key="1">
    <citation type="submission" date="2021-03" db="EMBL/GenBank/DDBJ databases">
        <authorList>
            <person name="King G.J."/>
            <person name="Bancroft I."/>
            <person name="Baten A."/>
            <person name="Bloomfield J."/>
            <person name="Borpatragohain P."/>
            <person name="He Z."/>
            <person name="Irish N."/>
            <person name="Irwin J."/>
            <person name="Liu K."/>
            <person name="Mauleon R.P."/>
            <person name="Moore J."/>
            <person name="Morris R."/>
            <person name="Ostergaard L."/>
            <person name="Wang B."/>
            <person name="Wells R."/>
        </authorList>
    </citation>
    <scope>NUCLEOTIDE SEQUENCE [LARGE SCALE GENOMIC DNA]</scope>
    <source>
        <strain evidence="1">R-o-18</strain>
        <tissue evidence="1">Leaf</tissue>
    </source>
</reference>
<proteinExistence type="predicted"/>
<organism evidence="1 2">
    <name type="scientific">Brassica rapa subsp. trilocularis</name>
    <dbReference type="NCBI Taxonomy" id="1813537"/>
    <lineage>
        <taxon>Eukaryota</taxon>
        <taxon>Viridiplantae</taxon>
        <taxon>Streptophyta</taxon>
        <taxon>Embryophyta</taxon>
        <taxon>Tracheophyta</taxon>
        <taxon>Spermatophyta</taxon>
        <taxon>Magnoliopsida</taxon>
        <taxon>eudicotyledons</taxon>
        <taxon>Gunneridae</taxon>
        <taxon>Pentapetalae</taxon>
        <taxon>rosids</taxon>
        <taxon>malvids</taxon>
        <taxon>Brassicales</taxon>
        <taxon>Brassicaceae</taxon>
        <taxon>Brassiceae</taxon>
        <taxon>Brassica</taxon>
    </lineage>
</organism>
<dbReference type="EMBL" id="JADBGQ010000004">
    <property type="protein sequence ID" value="KAG5401186.1"/>
    <property type="molecule type" value="Genomic_DNA"/>
</dbReference>
<comment type="caution">
    <text evidence="1">The sequence shown here is derived from an EMBL/GenBank/DDBJ whole genome shotgun (WGS) entry which is preliminary data.</text>
</comment>
<evidence type="ECO:0000313" key="1">
    <source>
        <dbReference type="EMBL" id="KAG5401186.1"/>
    </source>
</evidence>
<dbReference type="Proteomes" id="UP000823674">
    <property type="component" value="Chromosome A04"/>
</dbReference>
<gene>
    <name evidence="1" type="primary">A04g505950.1_BraROA</name>
    <name evidence="1" type="ORF">IGI04_015793</name>
</gene>
<evidence type="ECO:0000313" key="2">
    <source>
        <dbReference type="Proteomes" id="UP000823674"/>
    </source>
</evidence>
<protein>
    <submittedName>
        <fullName evidence="1">Uncharacterized protein</fullName>
    </submittedName>
</protein>
<keyword evidence="2" id="KW-1185">Reference proteome</keyword>